<evidence type="ECO:0000256" key="4">
    <source>
        <dbReference type="ARBA" id="ARBA00022737"/>
    </source>
</evidence>
<proteinExistence type="predicted"/>
<evidence type="ECO:0000259" key="7">
    <source>
        <dbReference type="PROSITE" id="PS50075"/>
    </source>
</evidence>
<name>A0ABY0KHQ9_9ACTN</name>
<keyword evidence="4" id="KW-0677">Repeat</keyword>
<dbReference type="Pfam" id="PF00501">
    <property type="entry name" value="AMP-binding"/>
    <property type="match status" value="4"/>
</dbReference>
<keyword evidence="3" id="KW-0597">Phosphoprotein</keyword>
<dbReference type="InterPro" id="IPR025110">
    <property type="entry name" value="AMP-bd_C"/>
</dbReference>
<dbReference type="Gene3D" id="3.30.559.10">
    <property type="entry name" value="Chloramphenicol acetyltransferase-like domain"/>
    <property type="match status" value="5"/>
</dbReference>
<dbReference type="CDD" id="cd05930">
    <property type="entry name" value="A_NRPS"/>
    <property type="match status" value="2"/>
</dbReference>
<comment type="cofactor">
    <cofactor evidence="1">
        <name>pantetheine 4'-phosphate</name>
        <dbReference type="ChEBI" id="CHEBI:47942"/>
    </cofactor>
</comment>
<dbReference type="Gene3D" id="3.40.50.1820">
    <property type="entry name" value="alpha/beta hydrolase"/>
    <property type="match status" value="1"/>
</dbReference>
<organism evidence="8 9">
    <name type="scientific">Micromonospora tulbaghiae</name>
    <dbReference type="NCBI Taxonomy" id="479978"/>
    <lineage>
        <taxon>Bacteria</taxon>
        <taxon>Bacillati</taxon>
        <taxon>Actinomycetota</taxon>
        <taxon>Actinomycetes</taxon>
        <taxon>Micromonosporales</taxon>
        <taxon>Micromonosporaceae</taxon>
        <taxon>Micromonospora</taxon>
    </lineage>
</organism>
<dbReference type="Proteomes" id="UP000199405">
    <property type="component" value="Unassembled WGS sequence"/>
</dbReference>
<accession>A0ABY0KHQ9</accession>
<dbReference type="InterPro" id="IPR029058">
    <property type="entry name" value="AB_hydrolase_fold"/>
</dbReference>
<evidence type="ECO:0000256" key="5">
    <source>
        <dbReference type="ARBA" id="ARBA00023194"/>
    </source>
</evidence>
<dbReference type="Pfam" id="PF00668">
    <property type="entry name" value="Condensation"/>
    <property type="match status" value="5"/>
</dbReference>
<dbReference type="PROSITE" id="PS00455">
    <property type="entry name" value="AMP_BINDING"/>
    <property type="match status" value="4"/>
</dbReference>
<dbReference type="InterPro" id="IPR023213">
    <property type="entry name" value="CAT-like_dom_sf"/>
</dbReference>
<keyword evidence="9" id="KW-1185">Reference proteome</keyword>
<dbReference type="InterPro" id="IPR045851">
    <property type="entry name" value="AMP-bd_C_sf"/>
</dbReference>
<dbReference type="SUPFAM" id="SSF47336">
    <property type="entry name" value="ACP-like"/>
    <property type="match status" value="4"/>
</dbReference>
<dbReference type="Gene3D" id="3.40.50.980">
    <property type="match status" value="8"/>
</dbReference>
<dbReference type="NCBIfam" id="TIGR01733">
    <property type="entry name" value="AA-adenyl-dom"/>
    <property type="match status" value="4"/>
</dbReference>
<dbReference type="InterPro" id="IPR006162">
    <property type="entry name" value="Ppantetheine_attach_site"/>
</dbReference>
<dbReference type="SUPFAM" id="SSF53474">
    <property type="entry name" value="alpha/beta-Hydrolases"/>
    <property type="match status" value="1"/>
</dbReference>
<dbReference type="Gene3D" id="3.30.300.30">
    <property type="match status" value="4"/>
</dbReference>
<feature type="domain" description="Carrier" evidence="7">
    <location>
        <begin position="2499"/>
        <end position="2574"/>
    </location>
</feature>
<dbReference type="EMBL" id="FMCQ01000002">
    <property type="protein sequence ID" value="SCE74377.1"/>
    <property type="molecule type" value="Genomic_DNA"/>
</dbReference>
<gene>
    <name evidence="8" type="ORF">GA0070562_2217</name>
</gene>
<feature type="compositionally biased region" description="Low complexity" evidence="6">
    <location>
        <begin position="4982"/>
        <end position="4994"/>
    </location>
</feature>
<dbReference type="SUPFAM" id="SSF52777">
    <property type="entry name" value="CoA-dependent acyltransferases"/>
    <property type="match status" value="10"/>
</dbReference>
<feature type="domain" description="Carrier" evidence="7">
    <location>
        <begin position="962"/>
        <end position="1036"/>
    </location>
</feature>
<dbReference type="InterPro" id="IPR009081">
    <property type="entry name" value="PP-bd_ACP"/>
</dbReference>
<dbReference type="InterPro" id="IPR020845">
    <property type="entry name" value="AMP-binding_CS"/>
</dbReference>
<dbReference type="Pfam" id="PF00975">
    <property type="entry name" value="Thioesterase"/>
    <property type="match status" value="1"/>
</dbReference>
<dbReference type="CDD" id="cd12117">
    <property type="entry name" value="A_NRPS_Srf_like"/>
    <property type="match status" value="1"/>
</dbReference>
<dbReference type="Gene3D" id="2.30.38.10">
    <property type="entry name" value="Luciferase, Domain 3"/>
    <property type="match status" value="4"/>
</dbReference>
<dbReference type="InterPro" id="IPR010071">
    <property type="entry name" value="AA_adenyl_dom"/>
</dbReference>
<dbReference type="Gene3D" id="3.30.559.30">
    <property type="entry name" value="Nonribosomal peptide synthetase, condensation domain"/>
    <property type="match status" value="5"/>
</dbReference>
<dbReference type="SUPFAM" id="SSF56801">
    <property type="entry name" value="Acetyl-CoA synthetase-like"/>
    <property type="match status" value="4"/>
</dbReference>
<dbReference type="InterPro" id="IPR020806">
    <property type="entry name" value="PKS_PP-bd"/>
</dbReference>
<comment type="caution">
    <text evidence="8">The sequence shown here is derived from an EMBL/GenBank/DDBJ whole genome shotgun (WGS) entry which is preliminary data.</text>
</comment>
<evidence type="ECO:0000313" key="8">
    <source>
        <dbReference type="EMBL" id="SCE74377.1"/>
    </source>
</evidence>
<dbReference type="CDD" id="cd19540">
    <property type="entry name" value="LCL_NRPS-like"/>
    <property type="match status" value="2"/>
</dbReference>
<protein>
    <submittedName>
        <fullName evidence="8">Non-ribosomal peptide synthase domain TIGR01720/amino acid adenylation domain-containing protein</fullName>
    </submittedName>
</protein>
<dbReference type="PROSITE" id="PS00012">
    <property type="entry name" value="PHOSPHOPANTETHEINE"/>
    <property type="match status" value="3"/>
</dbReference>
<feature type="domain" description="Carrier" evidence="7">
    <location>
        <begin position="3560"/>
        <end position="3635"/>
    </location>
</feature>
<dbReference type="NCBIfam" id="TIGR01720">
    <property type="entry name" value="NRPS-para261"/>
    <property type="match status" value="1"/>
</dbReference>
<feature type="region of interest" description="Disordered" evidence="6">
    <location>
        <begin position="4603"/>
        <end position="4626"/>
    </location>
</feature>
<evidence type="ECO:0000256" key="1">
    <source>
        <dbReference type="ARBA" id="ARBA00001957"/>
    </source>
</evidence>
<dbReference type="SMART" id="SM00823">
    <property type="entry name" value="PKS_PP"/>
    <property type="match status" value="4"/>
</dbReference>
<dbReference type="CDD" id="cd17652">
    <property type="entry name" value="A_NRPS_CmdD_like"/>
    <property type="match status" value="1"/>
</dbReference>
<dbReference type="Pfam" id="PF00550">
    <property type="entry name" value="PP-binding"/>
    <property type="match status" value="4"/>
</dbReference>
<feature type="domain" description="Carrier" evidence="7">
    <location>
        <begin position="4624"/>
        <end position="4699"/>
    </location>
</feature>
<sequence>MVKQSRVEDILPLSPLQQGLLFHALYDGTASDLYTVQFVLDLAGPVDGDRMRDAVGTILARHANLRVGIRQRRTGESVAVVPREVTPAWQEHDLSGHPVAGREGEVARLLAADRAAGFDLARPPLLRAALIRTGPDRSRLVLTNHHVLLDGWSMPLLAKELFAHYVAGGHDRTLPAVTPYREYLGWLDRQDRDAAEQAWRDALAGLAGPTLLAPADPGRRPTTPRQLTVSLPEELTGALTAATRRLGVTLNTAVQGAWALLLGALTGDDDLVFGATVAGRPPELPGVESMLGLFINTVPVRIRLDPAESLAALLVRVQDEQASLMAHQHLGLADIRRLAGSGDLFDTLTVFENYPLDPSALDLGGTGLRVTAVTGHDATHYPLTLAVLPGERLTLRLDHRADLLDEPATRRIADRLVRLLSTVVDAPQTPVATLDVLDDVERAVVLGTWATGPAAVPPRTFPDLFAAQVAARPEAPALICDDDTMSYAELDAVADRLARLLIAHGVGPERTVALVLPRSPELVTAALAVSKAGGAWLPVDPDYPSDRIAFMLRDARPVLLATMTGIALPDTGVPHLRLDEQSTVTDWSAQPAGPLTDAERLAPLRTGHPAYVIYTSGSTGRPKGVVVTHAGLPSFTRAVVTGFDVDESSRVLQFSSPSFDASVLELCAAFGAGAALVVPSPGPLVGDDLATVLVDQRVTHALIPPAALAGLPDVAPPVLRTLVVGGDACGEDLVARFAPGRRMVNAYGPTEITVAATLSAPLVPGAGAPPIGTPIAGARTYVLDRFLRPVPPGVAGELYVAGPGLARGYLDRPGLTADRFVADPSGEPGGRMYRTGDLVRWRSDGALEFVGRADAQVKIRGFRVEPGEIEAVLARHPAVAQVTVVVREDQPGVRRLVGYVVPAPGALVDGVALRAHVGAELPEYMVPAAVVGLPALPLTPSGKLDRRALPVPGFGSGGGGRTPATAGESLLAGLFAEVLGLDAVGVDDSFFDLGGDSIVSIQLVSRARKAGLSFTPRDVFVHRTVAALAGAAVVVDATAVADDDGTGEVPLTPIVHWLRERDGPVDGFHQSMLVNTPAGLRSDHLVAGVQAVLDHHDALRMRLIVDESGEWRQVVGERGAVAAAELVTRVDAAGLDAGALRGLVEEQAKTVQAGLAPVAGRMLRAMWFDLGPDRPGRLLLALHHLVVDGVSWRILLPDLAAAVRAVAAGRTPELEPVRASLRRFAGRLAAEAARPERVAELDGWLARLGDAEAPLADRPLDPARDTVDSGRTVTVTLPAERTGPLLTRVPAAFHGAVNDVLLTALTLAVGRWRRRRGAAGRTDLLIDLEGHGREELDAGLDLSRTVGWFTSMYPVRLDPGPLDLDEAFAGGAAAGRAVKRVKEQLRAVPDNGIGYGLLRHLNTETAPRLAAAPAAQIGFNYLGRFRADDRGDADWAVAADAEAIGGGADGALAVPHAVEVTAVTRDHADGPHLAATFAWPQTLLAEAEVRALADDWLAALEALVRHAATPGAGGHTPSDLLLPLSQEEIESIEAARPDATDLLPLSTLQEGLLFHALYDGPDRDVYTVQLCFDLAGELDGAALRDAADALLARHPNLTAGYRQRPNGESVQVLAAGLRAGWREHDLRALTDAARAERARELLVADRAEGFDLTRPPLLRFTLLRLGDTTHRLVLTNHHILLDGWSVPTLMRELLTLYAGGGRELPRVAPYRDYLAWLGAQDRTAAEHAWTDALAGLAEPTLLVPADPARAPQPPERLTVDLSTDLTAALRAQTRRHGITLNTILQGVWGVLLGAVTGRQDVVFGGTVAGRPPEIPGVETMVGLFINTLPVRLRLDPAEPFVGLLSRLQDGQSALMAHQHLPLTEVQRLAGHAELFDTLVVFENYPLDPKLLSLPGSGLRLTGVSGRDATHYPLTVTAIPGERLRLHLDHRADLIPAEAARRLADRLLGLLGAVAVDADTPVGRLDVLTAAERHLVLAEWKDSGQPEPESAGGVAGRFAAQAARTPDQVAVRTVDGAGLTYRDLDARANRLARHLVALGVGVEDRVALLQERSVDQVVSVLAILKAGAAYVPLDPRYPAHRLTHIAGDTGSSVLLTDRAMAHVRFDHGMTAVTVDDETTAAEIAARPDADPDRPAHPRQLAYVMYTSGSTGTPKGVMVTHHDVVSLAGDRCWRTDRQRRVLLHSPLAFDASTYELWVPLLSGGLLVVAPPGDLTMDDLRAVLSGGAVSALWLTAGLFRLLAEEAPEAFARVQEVWTGGDVVPAPMVRRVLAACPGLVVGDGYGPTETTTFASHHLMRAVAEVPDSVPIGRPLDNMRLYVLDDFLRPTPPGTAGELYVAGAGLSRGYLNRPRLTAQRYLADPFGPAGERMYRTGDVVRRRPDGALEFVGRADEQVKIRGFRIELGEIEAVLAREPGLGQVAVVVREDRPGDKRLVAYVVPAADAPTPEAETLRARAATVLPEYMVPAAVVTLDALPLTGNGKVDRRALPAPDYTAGSTRRAPRTRQEETLCALFADVLGLTEVGIEDNFFALGGHSLLATRLVSRIRTALGAELAIRDLFESPTVAGLAERLGGAKAARQALTPMPRPDRIPLSYAQNRLWFINRLSGADSPYKIPILLRLTGELDVAALRAALRDVIARHESLRTVYPDVDGDPYQVVLDPDAACPEVTAEPADPDRLRELLLAETARGFDLGVDPPLRARLFALGDGEHRLLLVLHHIAGDGWSMAPLGRDFSTAYAARVAGREPEFGPLPVQYADYAIWQRAVLGDESDPGSAIAEQVRFWRDALAGVPEELTLPADRPRPPVATHQGGMLSFVVEPALHERLDALAHATGASLFMVFQAALAALLTRLGAGTDVPIGSPIAGRTDEALDDLVGMFVNTLVLRTDTAGNPTFRELLDRVRTADLAAYSHQDTPFERLVEILNPPRSMARNPLFQVMVVLQNNATVELDLPGLRVTVDQVGAHAAQFDLSIDLTERPGANGGIDGRLDYSADLFDDATAQRILAGLIRMLEAAVATPDAPIGVVDVVGRDERRLVLDDWNVTGRPLPDEDTVALIRAVAATRPDAVAVTDPRQTVTYAGLLARADALAARLRAAGAGRGALVALLTDRGVNAVTGVLAALTADGAYLPLDPRSPVARNADLLAGSGSRWLLVDPAYEAAAAEVVARAGVPITVLPLAGTGPVTPPAPLTAGPDDLAYVIFTSGSTGRPKGAMVHRQGMLNHLLAKVEDLDLTAGDVVVQNAALTFDVSVWQMLASLLTGGAVDVVDDETALDPGALFGRADAHRVTVLEVVPSLLRTALDAWDAGAPPPRLPALRWLLVTGEALPPQLCHRWLARYPSVPLLNAYGPTECSDDVTHAVVTVPADAAGDRVPIGRAVRNTRLYVLDANLQPVPPGVPGELCVGGVGVGRGYLGDPARTAAVFVADPFSGRPGARLYRTGDRVRHRADGQLEFLGRADDQVKIRGQRIELGEVEAALRGAPGVTAATVAVNTDPAGTNRLVGYVVGDAAPETVREHVAGRLPDAMVPSAVLVLDALPLSANGKVDRRALPTLDFSTGGAGRAARTPQEELLCGVFAEVLGAARVGVDDDFFALGGHSLLATRIVNRVRTVFGVELPVRSVFETPTVAGLAARLLAGQDSRPPLRPAPRPPLVPVSYAQRRLWFLNRFDASDVSYNVPLALRLDGELDGGALRAALADVTARHETLRSVFVEVDGEPYQRILDPAAAVPALAERDVTAGELPAVLAAAIGHRFDLAGEPPLRAHLFRLATDSHVLLLLMHHIASDGQSAGPLSADLAAAYTARRAGRAPEFTPLPLQYADFAIWQRQALGDQADPASLAGRQTAYWAGALAGLPEQLELPVDRPRPAVSSRRGGSVTFEVPAELHGRLTGLARDRQASLFMVAQTALAALLTRLGAGEDIPLGTPVAGRVDEALDGLVGFFVNTLVLRADTAGDPSFAELLDRVRATDLAAYANADVPFERLVEVLNPARSVARHPLFQVVLAVHNHARLDVALPGLAVSALTAGTGGAKFDLNVSLAERADADDAPAGLSGRIEYSADLFDHATVERIAARFQAVLDALATDPEQPIGAVDLLTEQERRQVLVTWNDTAAPVPAATLPELFAAQVARTPHAPALVDADTELTYAELDEQTDRLARLLVAHGVGPERFVAVALPRSARLVGWLLAVLKAGGAYVPVDPGYPADRIAFMLADTVPALLLTDAATATALPAGRAGDVPRLLVDQVEPDGVAAEPSPGTGRAAPRPHNPAYVIYTSGSTGRPKGVVIEHRSLTDYLTFAGGGYRGVRGSVLLHSSVSFDLSVTGMWVPLTVGGTVHVAGLDDDPATRRRLARHACTFLKATPSHLPLLAALPDDYAPTDELLLGGELLLGEVVDDWRKRHPGVAVYNMYGPTETTVNCTEYRIEPGRQVPPGPLPIGGPLANTRLYVLDARLRPVPPGVPGELYVAGGGLARGYLARPGQTSGRFVADPFGPPGTRMYRTGDVVRWTDTGQLMFLRRVDDQVKLRGFRIELGEIEALLTASDEVARCAAVVREDRPGDQRLVAYVVPAPGASPQPAALRALVAAAMPEYMVPAAVVVLDDLPLTPNGKLNRGALPVPDTTDTGAGAHRRGPRSHRERVLCGLFAEVLGVSEVGIDDGFFDLGGHSLLASRLISRVRATFGVDLALRTLFEAPSVAELTDRLDTGDDGRGAFEVLLPLRRHGARPPLFCIHPASGFSWSYSGLMGHLTDRPIYGLQSAGLAGQEDLPDSVGRVAEDYLARIREVQPTGPYHLLGWSFGGLVAHEIAARLRARGERVALLAMLDAFPKTEAERADGGTLNRAEFLAGMLQLAGYPADADGAPAGEEQVAELLNRNEGVLGRLEARHLTALYEVFANNTRLAREHRPGHVDLDALLFVATRDRAPSLDPVAAWRPHLSGVRTHDVDCRHNDMTQPEPLAAVGRVLADRLAAIDAEADRHAADDTHAGTGGHAAAAAGDQTTAGVRAGADPEGDR</sequence>
<dbReference type="PANTHER" id="PTHR45527:SF1">
    <property type="entry name" value="FATTY ACID SYNTHASE"/>
    <property type="match status" value="1"/>
</dbReference>
<dbReference type="SMART" id="SM00824">
    <property type="entry name" value="PKS_TE"/>
    <property type="match status" value="1"/>
</dbReference>
<evidence type="ECO:0000256" key="6">
    <source>
        <dbReference type="SAM" id="MobiDB-lite"/>
    </source>
</evidence>
<dbReference type="InterPro" id="IPR000873">
    <property type="entry name" value="AMP-dep_synth/lig_dom"/>
</dbReference>
<keyword evidence="2" id="KW-0596">Phosphopantetheine</keyword>
<dbReference type="InterPro" id="IPR036736">
    <property type="entry name" value="ACP-like_sf"/>
</dbReference>
<dbReference type="NCBIfam" id="NF003417">
    <property type="entry name" value="PRK04813.1"/>
    <property type="match status" value="5"/>
</dbReference>
<dbReference type="CDD" id="cd19543">
    <property type="entry name" value="DCL_NRPS"/>
    <property type="match status" value="2"/>
</dbReference>
<dbReference type="InterPro" id="IPR020802">
    <property type="entry name" value="TesA-like"/>
</dbReference>
<dbReference type="InterPro" id="IPR001242">
    <property type="entry name" value="Condensation_dom"/>
</dbReference>
<dbReference type="InterPro" id="IPR001031">
    <property type="entry name" value="Thioesterase"/>
</dbReference>
<feature type="region of interest" description="Disordered" evidence="6">
    <location>
        <begin position="4971"/>
        <end position="5005"/>
    </location>
</feature>
<dbReference type="PANTHER" id="PTHR45527">
    <property type="entry name" value="NONRIBOSOMAL PEPTIDE SYNTHETASE"/>
    <property type="match status" value="1"/>
</dbReference>
<dbReference type="InterPro" id="IPR010060">
    <property type="entry name" value="NRPS_synth"/>
</dbReference>
<evidence type="ECO:0000313" key="9">
    <source>
        <dbReference type="Proteomes" id="UP000199405"/>
    </source>
</evidence>
<reference evidence="8 9" key="1">
    <citation type="submission" date="2016-06" db="EMBL/GenBank/DDBJ databases">
        <authorList>
            <person name="Varghese N."/>
            <person name="Submissions Spin"/>
        </authorList>
    </citation>
    <scope>NUCLEOTIDE SEQUENCE [LARGE SCALE GENOMIC DNA]</scope>
    <source>
        <strain evidence="8 9">DSM 45142</strain>
    </source>
</reference>
<evidence type="ECO:0000256" key="2">
    <source>
        <dbReference type="ARBA" id="ARBA00022450"/>
    </source>
</evidence>
<keyword evidence="5" id="KW-0045">Antibiotic biosynthesis</keyword>
<evidence type="ECO:0000256" key="3">
    <source>
        <dbReference type="ARBA" id="ARBA00022553"/>
    </source>
</evidence>
<dbReference type="Pfam" id="PF13193">
    <property type="entry name" value="AMP-binding_C"/>
    <property type="match status" value="4"/>
</dbReference>
<dbReference type="Gene3D" id="1.10.1200.10">
    <property type="entry name" value="ACP-like"/>
    <property type="match status" value="3"/>
</dbReference>
<dbReference type="PROSITE" id="PS50075">
    <property type="entry name" value="CARRIER"/>
    <property type="match status" value="4"/>
</dbReference>